<dbReference type="InterPro" id="IPR002347">
    <property type="entry name" value="SDR_fam"/>
</dbReference>
<dbReference type="EC" id="1.1.1.-" evidence="3"/>
<dbReference type="PANTHER" id="PTHR24321">
    <property type="entry name" value="DEHYDROGENASES, SHORT CHAIN"/>
    <property type="match status" value="1"/>
</dbReference>
<evidence type="ECO:0000313" key="4">
    <source>
        <dbReference type="Proteomes" id="UP001595683"/>
    </source>
</evidence>
<dbReference type="PROSITE" id="PS00061">
    <property type="entry name" value="ADH_SHORT"/>
    <property type="match status" value="1"/>
</dbReference>
<evidence type="ECO:0000313" key="3">
    <source>
        <dbReference type="EMBL" id="MFC3673575.1"/>
    </source>
</evidence>
<gene>
    <name evidence="3" type="ORF">ACFOOT_19310</name>
</gene>
<dbReference type="PANTHER" id="PTHR24321:SF11">
    <property type="entry name" value="BLR0893 PROTEIN"/>
    <property type="match status" value="1"/>
</dbReference>
<dbReference type="CDD" id="cd05233">
    <property type="entry name" value="SDR_c"/>
    <property type="match status" value="1"/>
</dbReference>
<comment type="similarity">
    <text evidence="1">Belongs to the short-chain dehydrogenases/reductases (SDR) family.</text>
</comment>
<keyword evidence="4" id="KW-1185">Reference proteome</keyword>
<dbReference type="InterPro" id="IPR020904">
    <property type="entry name" value="Sc_DH/Rdtase_CS"/>
</dbReference>
<evidence type="ECO:0000256" key="1">
    <source>
        <dbReference type="ARBA" id="ARBA00006484"/>
    </source>
</evidence>
<dbReference type="PRINTS" id="PR00081">
    <property type="entry name" value="GDHRDH"/>
</dbReference>
<evidence type="ECO:0000256" key="2">
    <source>
        <dbReference type="ARBA" id="ARBA00023002"/>
    </source>
</evidence>
<dbReference type="EMBL" id="JBHRYE010000049">
    <property type="protein sequence ID" value="MFC3673575.1"/>
    <property type="molecule type" value="Genomic_DNA"/>
</dbReference>
<dbReference type="GO" id="GO:0016491">
    <property type="term" value="F:oxidoreductase activity"/>
    <property type="evidence" value="ECO:0007669"/>
    <property type="project" value="UniProtKB-KW"/>
</dbReference>
<proteinExistence type="inferred from homology"/>
<dbReference type="InterPro" id="IPR036291">
    <property type="entry name" value="NAD(P)-bd_dom_sf"/>
</dbReference>
<dbReference type="RefSeq" id="WP_191324844.1">
    <property type="nucleotide sequence ID" value="NZ_BMZP01000012.1"/>
</dbReference>
<name>A0ABV7V852_9SPHN</name>
<dbReference type="Pfam" id="PF13561">
    <property type="entry name" value="adh_short_C2"/>
    <property type="match status" value="1"/>
</dbReference>
<comment type="caution">
    <text evidence="3">The sequence shown here is derived from an EMBL/GenBank/DDBJ whole genome shotgun (WGS) entry which is preliminary data.</text>
</comment>
<protein>
    <submittedName>
        <fullName evidence="3">SDR family NAD(P)-dependent oxidoreductase</fullName>
        <ecNumber evidence="3">1.1.1.-</ecNumber>
    </submittedName>
</protein>
<dbReference type="SUPFAM" id="SSF51735">
    <property type="entry name" value="NAD(P)-binding Rossmann-fold domains"/>
    <property type="match status" value="1"/>
</dbReference>
<reference evidence="4" key="1">
    <citation type="journal article" date="2019" name="Int. J. Syst. Evol. Microbiol.">
        <title>The Global Catalogue of Microorganisms (GCM) 10K type strain sequencing project: providing services to taxonomists for standard genome sequencing and annotation.</title>
        <authorList>
            <consortium name="The Broad Institute Genomics Platform"/>
            <consortium name="The Broad Institute Genome Sequencing Center for Infectious Disease"/>
            <person name="Wu L."/>
            <person name="Ma J."/>
        </authorList>
    </citation>
    <scope>NUCLEOTIDE SEQUENCE [LARGE SCALE GENOMIC DNA]</scope>
    <source>
        <strain evidence="4">KCTC 42224</strain>
    </source>
</reference>
<dbReference type="NCBIfam" id="NF005559">
    <property type="entry name" value="PRK07231.1"/>
    <property type="match status" value="1"/>
</dbReference>
<accession>A0ABV7V852</accession>
<organism evidence="3 4">
    <name type="scientific">Novosphingobium pokkalii</name>
    <dbReference type="NCBI Taxonomy" id="1770194"/>
    <lineage>
        <taxon>Bacteria</taxon>
        <taxon>Pseudomonadati</taxon>
        <taxon>Pseudomonadota</taxon>
        <taxon>Alphaproteobacteria</taxon>
        <taxon>Sphingomonadales</taxon>
        <taxon>Sphingomonadaceae</taxon>
        <taxon>Novosphingobium</taxon>
    </lineage>
</organism>
<sequence length="249" mass="25808">MRFSNKTVVMTGGATGIGAATAMAFAREGAAVVIGDWNEEAAHVARAIAEAGGRATFHKADVRDPASHADLVALSLDTYGSLDMAFNNAGVLPPPLPLHEVPPENLDLIFDVDIKGVFYAMQAQIRHFLRVGGGAIVNTASVAGLVADPNMSHYVAAKHAVVGLTKAAAVEYSARGIRINAIAPGFIATPMTQAWLDSEDFKAAFFAHNVSGRAGAPEEVAGTVLHLCSDAASFCNGALFVIDGGQTAH</sequence>
<dbReference type="PRINTS" id="PR00080">
    <property type="entry name" value="SDRFAMILY"/>
</dbReference>
<dbReference type="Gene3D" id="3.40.50.720">
    <property type="entry name" value="NAD(P)-binding Rossmann-like Domain"/>
    <property type="match status" value="1"/>
</dbReference>
<keyword evidence="2 3" id="KW-0560">Oxidoreductase</keyword>
<dbReference type="Proteomes" id="UP001595683">
    <property type="component" value="Unassembled WGS sequence"/>
</dbReference>